<dbReference type="PANTHER" id="PTHR43547:SF2">
    <property type="entry name" value="HYBRID SIGNAL TRANSDUCTION HISTIDINE KINASE C"/>
    <property type="match status" value="1"/>
</dbReference>
<dbReference type="InterPro" id="IPR009057">
    <property type="entry name" value="Homeodomain-like_sf"/>
</dbReference>
<dbReference type="Pfam" id="PF00512">
    <property type="entry name" value="HisKA"/>
    <property type="match status" value="1"/>
</dbReference>
<dbReference type="CDD" id="cd00082">
    <property type="entry name" value="HisKA"/>
    <property type="match status" value="1"/>
</dbReference>
<comment type="caution">
    <text evidence="18">The sequence shown here is derived from an EMBL/GenBank/DDBJ whole genome shotgun (WGS) entry which is preliminary data.</text>
</comment>
<feature type="transmembrane region" description="Helical" evidence="13">
    <location>
        <begin position="278"/>
        <end position="300"/>
    </location>
</feature>
<name>A0A927GDW5_9BACT</name>
<feature type="transmembrane region" description="Helical" evidence="13">
    <location>
        <begin position="388"/>
        <end position="411"/>
    </location>
</feature>
<evidence type="ECO:0000259" key="15">
    <source>
        <dbReference type="PROSITE" id="PS01124"/>
    </source>
</evidence>
<dbReference type="SMART" id="SM00388">
    <property type="entry name" value="HisKA"/>
    <property type="match status" value="1"/>
</dbReference>
<dbReference type="InterPro" id="IPR003594">
    <property type="entry name" value="HATPase_dom"/>
</dbReference>
<dbReference type="Gene3D" id="3.30.565.10">
    <property type="entry name" value="Histidine kinase-like ATPase, C-terminal domain"/>
    <property type="match status" value="1"/>
</dbReference>
<keyword evidence="5" id="KW-0547">Nucleotide-binding</keyword>
<evidence type="ECO:0000256" key="3">
    <source>
        <dbReference type="ARBA" id="ARBA00022553"/>
    </source>
</evidence>
<evidence type="ECO:0000256" key="7">
    <source>
        <dbReference type="ARBA" id="ARBA00022840"/>
    </source>
</evidence>
<evidence type="ECO:0000256" key="4">
    <source>
        <dbReference type="ARBA" id="ARBA00022679"/>
    </source>
</evidence>
<evidence type="ECO:0000256" key="6">
    <source>
        <dbReference type="ARBA" id="ARBA00022777"/>
    </source>
</evidence>
<dbReference type="SUPFAM" id="SSF52172">
    <property type="entry name" value="CheY-like"/>
    <property type="match status" value="1"/>
</dbReference>
<dbReference type="InterPro" id="IPR003661">
    <property type="entry name" value="HisK_dim/P_dom"/>
</dbReference>
<dbReference type="AlphaFoldDB" id="A0A927GDW5"/>
<evidence type="ECO:0000256" key="1">
    <source>
        <dbReference type="ARBA" id="ARBA00000085"/>
    </source>
</evidence>
<keyword evidence="7" id="KW-0067">ATP-binding</keyword>
<dbReference type="CDD" id="cd16922">
    <property type="entry name" value="HATPase_EvgS-ArcB-TorS-like"/>
    <property type="match status" value="1"/>
</dbReference>
<dbReference type="InterPro" id="IPR018060">
    <property type="entry name" value="HTH_AraC"/>
</dbReference>
<dbReference type="PRINTS" id="PR00344">
    <property type="entry name" value="BCTRLSENSOR"/>
</dbReference>
<dbReference type="InterPro" id="IPR001789">
    <property type="entry name" value="Sig_transdc_resp-reg_receiver"/>
</dbReference>
<protein>
    <recommendedName>
        <fullName evidence="2">histidine kinase</fullName>
        <ecNumber evidence="2">2.7.13.3</ecNumber>
    </recommendedName>
</protein>
<dbReference type="Proteomes" id="UP000653797">
    <property type="component" value="Unassembled WGS sequence"/>
</dbReference>
<evidence type="ECO:0000259" key="16">
    <source>
        <dbReference type="PROSITE" id="PS50109"/>
    </source>
</evidence>
<evidence type="ECO:0000256" key="8">
    <source>
        <dbReference type="ARBA" id="ARBA00023012"/>
    </source>
</evidence>
<evidence type="ECO:0000259" key="17">
    <source>
        <dbReference type="PROSITE" id="PS50110"/>
    </source>
</evidence>
<dbReference type="EC" id="2.7.13.3" evidence="2"/>
<keyword evidence="4" id="KW-0808">Transferase</keyword>
<organism evidence="18 19">
    <name type="scientific">Spirosoma validum</name>
    <dbReference type="NCBI Taxonomy" id="2771355"/>
    <lineage>
        <taxon>Bacteria</taxon>
        <taxon>Pseudomonadati</taxon>
        <taxon>Bacteroidota</taxon>
        <taxon>Cytophagia</taxon>
        <taxon>Cytophagales</taxon>
        <taxon>Cytophagaceae</taxon>
        <taxon>Spirosoma</taxon>
    </lineage>
</organism>
<evidence type="ECO:0000256" key="10">
    <source>
        <dbReference type="ARBA" id="ARBA00023163"/>
    </source>
</evidence>
<dbReference type="Gene3D" id="3.40.50.2300">
    <property type="match status" value="1"/>
</dbReference>
<keyword evidence="3 11" id="KW-0597">Phosphoprotein</keyword>
<feature type="domain" description="HTH araC/xylS-type" evidence="15">
    <location>
        <begin position="894"/>
        <end position="992"/>
    </location>
</feature>
<feature type="transmembrane region" description="Helical" evidence="13">
    <location>
        <begin position="307"/>
        <end position="323"/>
    </location>
</feature>
<dbReference type="GO" id="GO:0005524">
    <property type="term" value="F:ATP binding"/>
    <property type="evidence" value="ECO:0007669"/>
    <property type="project" value="UniProtKB-KW"/>
</dbReference>
<keyword evidence="13" id="KW-1133">Transmembrane helix</keyword>
<dbReference type="SUPFAM" id="SSF46689">
    <property type="entry name" value="Homeodomain-like"/>
    <property type="match status" value="1"/>
</dbReference>
<evidence type="ECO:0000256" key="5">
    <source>
        <dbReference type="ARBA" id="ARBA00022741"/>
    </source>
</evidence>
<keyword evidence="9" id="KW-0805">Transcription regulation</keyword>
<keyword evidence="6" id="KW-0418">Kinase</keyword>
<reference evidence="18" key="1">
    <citation type="submission" date="2020-09" db="EMBL/GenBank/DDBJ databases">
        <authorList>
            <person name="Kim M.K."/>
        </authorList>
    </citation>
    <scope>NUCLEOTIDE SEQUENCE</scope>
    <source>
        <strain evidence="18">BT704</strain>
    </source>
</reference>
<sequence length="995" mass="113006">MTTSTRWLSCLLMLVSPWVRYTQAQPYHSHNLTSTSINTEKPPTLISLNHIPTDGFLLKEGWRFQAGDNPDGASPQLNDRQWRSIDPTKTLRDLPQLRQAGIGWLRLHLHTGPELPPLMIKVFQSVASEIYLDGRLLYRFGIVSAYPDQVKAYDPRATFSLPLQPSSEHVLALRIACQPGLYYNIRSQNWHTDAIEYWLFSSSSTPTLKPYDTEQIGTSAFKVGIAFILFILHLSLFLAYRTTQRTNLYAAGMYLMLCITFLARAADNYTHSLYDRLIIHYASLIDFWVPAMALLTFYSLFDFRKGWLCWLAIGSISFSFITASDSFYWLSWFDRLILFEFIRLSLMATQRNLLGARIVTVGAFFNLGLWVTILILTALHITAADHEWLINFFYVVSFLCFPLTLSLRLALEHGWVNRQLRAQLDEVELLSARNLVQQQERQQLLAQQNERLEQQVTERTQELHQQASQLRQLDQVKSRFVTNMTHEFRTPLSLIISPVEKLLQENRFDRPLLTLIQRNARQLLRLVNQLLDLSKLEGNHMAVSLMQGELTSFIYPIVDVFQRAAEQKHVTLTCIVGQFPPQPQVFDSDKWEKILTNLLANALKFTPTGGQISLTINPVWEVGEGRRVQIQLTDSGIGIAPDQLPHIFNRFYQVDTSSTRAYGGTGIGLALVKELIDLLEGTITVESEPGVGTTFRLTLPLQFVSTSLDLPAINDSVVKPSADWEWSLASPAPVTIPSGKESFRAQILLIEDNDELRGFLVNELSGLYHVLQAADGETGWSLIQSELPDIVITDVMMARLDGYALAHLVKSHAHTDHIAVVILTAKAAQENRLTGLEQGADDYLTKPFSMGELLLRIQNLLSRQRRLQERVQASLTSIRPAEEPPEMPANPFLVQLYQVLGNQFSNPAFSVEELADKMALSRKQLTRKVKTLTGLSTSELLRNYRLQQATTYLRQGLSSSETAYQVGFESPAYFTKCFREVYGRTPIEFTRQTNL</sequence>
<dbReference type="Pfam" id="PF02518">
    <property type="entry name" value="HATPase_c"/>
    <property type="match status" value="1"/>
</dbReference>
<dbReference type="InterPro" id="IPR036097">
    <property type="entry name" value="HisK_dim/P_sf"/>
</dbReference>
<dbReference type="SUPFAM" id="SSF55874">
    <property type="entry name" value="ATPase domain of HSP90 chaperone/DNA topoisomerase II/histidine kinase"/>
    <property type="match status" value="1"/>
</dbReference>
<dbReference type="CDD" id="cd17574">
    <property type="entry name" value="REC_OmpR"/>
    <property type="match status" value="1"/>
</dbReference>
<dbReference type="GO" id="GO:0000155">
    <property type="term" value="F:phosphorelay sensor kinase activity"/>
    <property type="evidence" value="ECO:0007669"/>
    <property type="project" value="InterPro"/>
</dbReference>
<feature type="transmembrane region" description="Helical" evidence="13">
    <location>
        <begin position="220"/>
        <end position="240"/>
    </location>
</feature>
<feature type="domain" description="Response regulatory" evidence="17">
    <location>
        <begin position="746"/>
        <end position="861"/>
    </location>
</feature>
<dbReference type="PROSITE" id="PS50110">
    <property type="entry name" value="RESPONSE_REGULATORY"/>
    <property type="match status" value="1"/>
</dbReference>
<dbReference type="SMART" id="SM00448">
    <property type="entry name" value="REC"/>
    <property type="match status" value="1"/>
</dbReference>
<dbReference type="Pfam" id="PF00072">
    <property type="entry name" value="Response_reg"/>
    <property type="match status" value="1"/>
</dbReference>
<dbReference type="InterPro" id="IPR004358">
    <property type="entry name" value="Sig_transdc_His_kin-like_C"/>
</dbReference>
<keyword evidence="8" id="KW-0902">Two-component regulatory system</keyword>
<proteinExistence type="predicted"/>
<evidence type="ECO:0000313" key="18">
    <source>
        <dbReference type="EMBL" id="MBD2753985.1"/>
    </source>
</evidence>
<dbReference type="GO" id="GO:0043565">
    <property type="term" value="F:sequence-specific DNA binding"/>
    <property type="evidence" value="ECO:0007669"/>
    <property type="project" value="InterPro"/>
</dbReference>
<evidence type="ECO:0000256" key="13">
    <source>
        <dbReference type="SAM" id="Phobius"/>
    </source>
</evidence>
<dbReference type="InterPro" id="IPR005467">
    <property type="entry name" value="His_kinase_dom"/>
</dbReference>
<evidence type="ECO:0000256" key="2">
    <source>
        <dbReference type="ARBA" id="ARBA00012438"/>
    </source>
</evidence>
<keyword evidence="10" id="KW-0804">Transcription</keyword>
<dbReference type="Pfam" id="PF12833">
    <property type="entry name" value="HTH_18"/>
    <property type="match status" value="1"/>
</dbReference>
<feature type="domain" description="Histidine kinase" evidence="16">
    <location>
        <begin position="483"/>
        <end position="703"/>
    </location>
</feature>
<evidence type="ECO:0000313" key="19">
    <source>
        <dbReference type="Proteomes" id="UP000653797"/>
    </source>
</evidence>
<dbReference type="Gene3D" id="1.10.10.60">
    <property type="entry name" value="Homeodomain-like"/>
    <property type="match status" value="1"/>
</dbReference>
<dbReference type="Gene3D" id="1.10.287.130">
    <property type="match status" value="1"/>
</dbReference>
<evidence type="ECO:0000256" key="11">
    <source>
        <dbReference type="PROSITE-ProRule" id="PRU00169"/>
    </source>
</evidence>
<dbReference type="PROSITE" id="PS01124">
    <property type="entry name" value="HTH_ARAC_FAMILY_2"/>
    <property type="match status" value="1"/>
</dbReference>
<keyword evidence="19" id="KW-1185">Reference proteome</keyword>
<dbReference type="SMART" id="SM00342">
    <property type="entry name" value="HTH_ARAC"/>
    <property type="match status" value="1"/>
</dbReference>
<keyword evidence="14" id="KW-0732">Signal</keyword>
<dbReference type="GO" id="GO:0003700">
    <property type="term" value="F:DNA-binding transcription factor activity"/>
    <property type="evidence" value="ECO:0007669"/>
    <property type="project" value="InterPro"/>
</dbReference>
<dbReference type="PANTHER" id="PTHR43547">
    <property type="entry name" value="TWO-COMPONENT HISTIDINE KINASE"/>
    <property type="match status" value="1"/>
</dbReference>
<dbReference type="FunFam" id="3.30.565.10:FF:000037">
    <property type="entry name" value="Hybrid sensor histidine kinase/response regulator"/>
    <property type="match status" value="1"/>
</dbReference>
<evidence type="ECO:0000256" key="12">
    <source>
        <dbReference type="SAM" id="Coils"/>
    </source>
</evidence>
<dbReference type="EMBL" id="JACXAA010000004">
    <property type="protein sequence ID" value="MBD2753985.1"/>
    <property type="molecule type" value="Genomic_DNA"/>
</dbReference>
<evidence type="ECO:0000256" key="9">
    <source>
        <dbReference type="ARBA" id="ARBA00023015"/>
    </source>
</evidence>
<dbReference type="InterPro" id="IPR036890">
    <property type="entry name" value="HATPase_C_sf"/>
</dbReference>
<feature type="signal peptide" evidence="14">
    <location>
        <begin position="1"/>
        <end position="24"/>
    </location>
</feature>
<dbReference type="RefSeq" id="WP_191039619.1">
    <property type="nucleotide sequence ID" value="NZ_JACXAA010000004.1"/>
</dbReference>
<dbReference type="SUPFAM" id="SSF47384">
    <property type="entry name" value="Homodimeric domain of signal transducing histidine kinase"/>
    <property type="match status" value="1"/>
</dbReference>
<keyword evidence="13" id="KW-0472">Membrane</keyword>
<dbReference type="SMART" id="SM00387">
    <property type="entry name" value="HATPase_c"/>
    <property type="match status" value="1"/>
</dbReference>
<comment type="catalytic activity">
    <reaction evidence="1">
        <text>ATP + protein L-histidine = ADP + protein N-phospho-L-histidine.</text>
        <dbReference type="EC" id="2.7.13.3"/>
    </reaction>
</comment>
<feature type="transmembrane region" description="Helical" evidence="13">
    <location>
        <begin position="247"/>
        <end position="266"/>
    </location>
</feature>
<keyword evidence="12" id="KW-0175">Coiled coil</keyword>
<feature type="transmembrane region" description="Helical" evidence="13">
    <location>
        <begin position="358"/>
        <end position="382"/>
    </location>
</feature>
<keyword evidence="13" id="KW-0812">Transmembrane</keyword>
<dbReference type="PROSITE" id="PS50109">
    <property type="entry name" value="HIS_KIN"/>
    <property type="match status" value="1"/>
</dbReference>
<accession>A0A927GDW5</accession>
<feature type="modified residue" description="4-aspartylphosphate" evidence="11">
    <location>
        <position position="794"/>
    </location>
</feature>
<dbReference type="InterPro" id="IPR011006">
    <property type="entry name" value="CheY-like_superfamily"/>
</dbReference>
<feature type="chain" id="PRO_5037472238" description="histidine kinase" evidence="14">
    <location>
        <begin position="25"/>
        <end position="995"/>
    </location>
</feature>
<feature type="coiled-coil region" evidence="12">
    <location>
        <begin position="435"/>
        <end position="469"/>
    </location>
</feature>
<gene>
    <name evidence="18" type="ORF">IC230_13845</name>
</gene>
<evidence type="ECO:0000256" key="14">
    <source>
        <dbReference type="SAM" id="SignalP"/>
    </source>
</evidence>